<keyword evidence="3" id="KW-1185">Reference proteome</keyword>
<dbReference type="EMBL" id="BAAAPH010000004">
    <property type="protein sequence ID" value="GAA1558440.1"/>
    <property type="molecule type" value="Genomic_DNA"/>
</dbReference>
<feature type="region of interest" description="Disordered" evidence="1">
    <location>
        <begin position="1"/>
        <end position="74"/>
    </location>
</feature>
<evidence type="ECO:0000313" key="3">
    <source>
        <dbReference type="Proteomes" id="UP001501705"/>
    </source>
</evidence>
<organism evidence="2 3">
    <name type="scientific">Kribbella hippodromi</name>
    <dbReference type="NCBI Taxonomy" id="434347"/>
    <lineage>
        <taxon>Bacteria</taxon>
        <taxon>Bacillati</taxon>
        <taxon>Actinomycetota</taxon>
        <taxon>Actinomycetes</taxon>
        <taxon>Propionibacteriales</taxon>
        <taxon>Kribbellaceae</taxon>
        <taxon>Kribbella</taxon>
    </lineage>
</organism>
<evidence type="ECO:0008006" key="4">
    <source>
        <dbReference type="Google" id="ProtNLM"/>
    </source>
</evidence>
<name>A0ABN2CH68_9ACTN</name>
<reference evidence="2 3" key="1">
    <citation type="journal article" date="2019" name="Int. J. Syst. Evol. Microbiol.">
        <title>The Global Catalogue of Microorganisms (GCM) 10K type strain sequencing project: providing services to taxonomists for standard genome sequencing and annotation.</title>
        <authorList>
            <consortium name="The Broad Institute Genomics Platform"/>
            <consortium name="The Broad Institute Genome Sequencing Center for Infectious Disease"/>
            <person name="Wu L."/>
            <person name="Ma J."/>
        </authorList>
    </citation>
    <scope>NUCLEOTIDE SEQUENCE [LARGE SCALE GENOMIC DNA]</scope>
    <source>
        <strain evidence="2 3">JCM 15572</strain>
    </source>
</reference>
<feature type="compositionally biased region" description="Low complexity" evidence="1">
    <location>
        <begin position="48"/>
        <end position="72"/>
    </location>
</feature>
<comment type="caution">
    <text evidence="2">The sequence shown here is derived from an EMBL/GenBank/DDBJ whole genome shotgun (WGS) entry which is preliminary data.</text>
</comment>
<gene>
    <name evidence="2" type="ORF">GCM10009804_14060</name>
</gene>
<dbReference type="Proteomes" id="UP001501705">
    <property type="component" value="Unassembled WGS sequence"/>
</dbReference>
<evidence type="ECO:0000313" key="2">
    <source>
        <dbReference type="EMBL" id="GAA1558440.1"/>
    </source>
</evidence>
<evidence type="ECO:0000256" key="1">
    <source>
        <dbReference type="SAM" id="MobiDB-lite"/>
    </source>
</evidence>
<sequence>MFAFILTRGTSTDPPADSLRMGTDSEAAAAPSTDGGTTKADRKPPVSAPKTTVKAQTTTPPTTPPAVNTGPVSPKFKRGDWIAVLDKYPTDVGLDAGQAAKDTATKLSRAGVPAKAMLVNGQYPGLTNSSLTPVTATWVVYLGPGTSSEQMLNLCLDPRTQRIYPSPACPTYEPAATRG</sequence>
<accession>A0ABN2CH68</accession>
<protein>
    <recommendedName>
        <fullName evidence="4">PASTA domain-containing protein</fullName>
    </recommendedName>
</protein>
<proteinExistence type="predicted"/>